<dbReference type="InterPro" id="IPR036259">
    <property type="entry name" value="MFS_trans_sf"/>
</dbReference>
<dbReference type="CDD" id="cd17324">
    <property type="entry name" value="MFS_NepI_like"/>
    <property type="match status" value="1"/>
</dbReference>
<dbReference type="Pfam" id="PF07690">
    <property type="entry name" value="MFS_1"/>
    <property type="match status" value="1"/>
</dbReference>
<dbReference type="InterPro" id="IPR020846">
    <property type="entry name" value="MFS_dom"/>
</dbReference>
<organism evidence="8 9">
    <name type="scientific">Cupriavidus gilardii</name>
    <dbReference type="NCBI Taxonomy" id="82541"/>
    <lineage>
        <taxon>Bacteria</taxon>
        <taxon>Pseudomonadati</taxon>
        <taxon>Pseudomonadota</taxon>
        <taxon>Betaproteobacteria</taxon>
        <taxon>Burkholderiales</taxon>
        <taxon>Burkholderiaceae</taxon>
        <taxon>Cupriavidus</taxon>
    </lineage>
</organism>
<dbReference type="PROSITE" id="PS50850">
    <property type="entry name" value="MFS"/>
    <property type="match status" value="1"/>
</dbReference>
<evidence type="ECO:0000313" key="9">
    <source>
        <dbReference type="Proteomes" id="UP001056648"/>
    </source>
</evidence>
<keyword evidence="9" id="KW-1185">Reference proteome</keyword>
<dbReference type="InterPro" id="IPR011701">
    <property type="entry name" value="MFS"/>
</dbReference>
<evidence type="ECO:0000256" key="3">
    <source>
        <dbReference type="ARBA" id="ARBA00022692"/>
    </source>
</evidence>
<feature type="transmembrane region" description="Helical" evidence="6">
    <location>
        <begin position="302"/>
        <end position="323"/>
    </location>
</feature>
<comment type="subcellular location">
    <subcellularLocation>
        <location evidence="1">Cell membrane</location>
        <topology evidence="1">Multi-pass membrane protein</topology>
    </subcellularLocation>
</comment>
<dbReference type="PANTHER" id="PTHR43124:SF3">
    <property type="entry name" value="CHLORAMPHENICOL EFFLUX PUMP RV0191"/>
    <property type="match status" value="1"/>
</dbReference>
<feature type="transmembrane region" description="Helical" evidence="6">
    <location>
        <begin position="396"/>
        <end position="414"/>
    </location>
</feature>
<evidence type="ECO:0000256" key="2">
    <source>
        <dbReference type="ARBA" id="ARBA00022475"/>
    </source>
</evidence>
<name>A0ABY4VRU2_9BURK</name>
<feature type="transmembrane region" description="Helical" evidence="6">
    <location>
        <begin position="110"/>
        <end position="131"/>
    </location>
</feature>
<proteinExistence type="predicted"/>
<feature type="transmembrane region" description="Helical" evidence="6">
    <location>
        <begin position="369"/>
        <end position="390"/>
    </location>
</feature>
<feature type="transmembrane region" description="Helical" evidence="6">
    <location>
        <begin position="241"/>
        <end position="262"/>
    </location>
</feature>
<evidence type="ECO:0000313" key="8">
    <source>
        <dbReference type="EMBL" id="USE77460.1"/>
    </source>
</evidence>
<feature type="transmembrane region" description="Helical" evidence="6">
    <location>
        <begin position="43"/>
        <end position="67"/>
    </location>
</feature>
<dbReference type="InterPro" id="IPR050189">
    <property type="entry name" value="MFS_Efflux_Transporters"/>
</dbReference>
<dbReference type="Gene3D" id="1.20.1250.20">
    <property type="entry name" value="MFS general substrate transporter like domains"/>
    <property type="match status" value="2"/>
</dbReference>
<keyword evidence="3 6" id="KW-0812">Transmembrane</keyword>
<dbReference type="PANTHER" id="PTHR43124">
    <property type="entry name" value="PURINE EFFLUX PUMP PBUE"/>
    <property type="match status" value="1"/>
</dbReference>
<feature type="transmembrane region" description="Helical" evidence="6">
    <location>
        <begin position="168"/>
        <end position="193"/>
    </location>
</feature>
<feature type="transmembrane region" description="Helical" evidence="6">
    <location>
        <begin position="329"/>
        <end position="348"/>
    </location>
</feature>
<reference evidence="8" key="1">
    <citation type="submission" date="2022-06" db="EMBL/GenBank/DDBJ databases">
        <title>Complete genome sequence and characterization of Cupriavidus gilardii QJ1 isolated from contaminating cells.</title>
        <authorList>
            <person name="Qi J."/>
        </authorList>
    </citation>
    <scope>NUCLEOTIDE SEQUENCE</scope>
    <source>
        <strain evidence="8">QJ1</strain>
    </source>
</reference>
<protein>
    <submittedName>
        <fullName evidence="8">MFS transporter</fullName>
    </submittedName>
</protein>
<dbReference type="EMBL" id="CP098735">
    <property type="protein sequence ID" value="USE77460.1"/>
    <property type="molecule type" value="Genomic_DNA"/>
</dbReference>
<evidence type="ECO:0000256" key="6">
    <source>
        <dbReference type="SAM" id="Phobius"/>
    </source>
</evidence>
<keyword evidence="4 6" id="KW-1133">Transmembrane helix</keyword>
<dbReference type="SUPFAM" id="SSF103473">
    <property type="entry name" value="MFS general substrate transporter"/>
    <property type="match status" value="1"/>
</dbReference>
<feature type="transmembrane region" description="Helical" evidence="6">
    <location>
        <begin position="199"/>
        <end position="220"/>
    </location>
</feature>
<feature type="transmembrane region" description="Helical" evidence="6">
    <location>
        <begin position="143"/>
        <end position="161"/>
    </location>
</feature>
<evidence type="ECO:0000256" key="5">
    <source>
        <dbReference type="ARBA" id="ARBA00023136"/>
    </source>
</evidence>
<keyword evidence="2" id="KW-1003">Cell membrane</keyword>
<evidence type="ECO:0000256" key="1">
    <source>
        <dbReference type="ARBA" id="ARBA00004651"/>
    </source>
</evidence>
<dbReference type="GeneID" id="70688050"/>
<evidence type="ECO:0000256" key="4">
    <source>
        <dbReference type="ARBA" id="ARBA00022989"/>
    </source>
</evidence>
<keyword evidence="5 6" id="KW-0472">Membrane</keyword>
<feature type="transmembrane region" description="Helical" evidence="6">
    <location>
        <begin position="79"/>
        <end position="103"/>
    </location>
</feature>
<feature type="transmembrane region" description="Helical" evidence="6">
    <location>
        <begin position="274"/>
        <end position="295"/>
    </location>
</feature>
<feature type="domain" description="Major facilitator superfamily (MFS) profile" evidence="7">
    <location>
        <begin position="44"/>
        <end position="421"/>
    </location>
</feature>
<dbReference type="Proteomes" id="UP001056648">
    <property type="component" value="Chromosome 1"/>
</dbReference>
<gene>
    <name evidence="8" type="ORF">NDR89_09515</name>
</gene>
<accession>A0ABY4VRU2</accession>
<sequence length="426" mass="43010">MSAPDGSPYDPIDSFSHDAPASSAASAASTDAAGKAARRAARLALLALGVGGFAIGTGEFVIMGLLPDAASDLGITIPAAGHLISAYALGVVIGAPLLAVLGARLPRRTLLLALMAVFAVGNFASALAPGYGPMIVARLLTGFPHGTYFGVAALVAASLVARERRAQAVGMVMLGLTVATLIGVPIAAAIGQWLGWRSAFALVGLIGALTVLLVWRWVPFVPADRHASPLRELSALGRKQVWLTLGIGAIGFGGMFAVFSYIKPTMIELAHMPASGIPFVLALFGVGMVIGNLAGSKLADKALMPTIGGVLVWSAAVLGAFVLTAPHAWLASANVLLIGTVVALGPALQIRLMDVAGDAQTLAAALNHSAFNMANALGAWLGGVTIAAGLGWQSTGWVGLLLAAGGLLVYLLSLSDASRRGAPAAA</sequence>
<dbReference type="RefSeq" id="WP_244959183.1">
    <property type="nucleotide sequence ID" value="NZ_CP054624.1"/>
</dbReference>
<evidence type="ECO:0000259" key="7">
    <source>
        <dbReference type="PROSITE" id="PS50850"/>
    </source>
</evidence>